<keyword evidence="3" id="KW-1185">Reference proteome</keyword>
<feature type="compositionally biased region" description="Acidic residues" evidence="1">
    <location>
        <begin position="217"/>
        <end position="226"/>
    </location>
</feature>
<accession>A0A9P1H2Q1</accession>
<dbReference type="EMBL" id="CALLCH030000011">
    <property type="protein sequence ID" value="CAI4214502.1"/>
    <property type="molecule type" value="Genomic_DNA"/>
</dbReference>
<dbReference type="AlphaFoldDB" id="A0A9P1H2Q1"/>
<feature type="compositionally biased region" description="Polar residues" evidence="1">
    <location>
        <begin position="40"/>
        <end position="50"/>
    </location>
</feature>
<feature type="compositionally biased region" description="Low complexity" evidence="1">
    <location>
        <begin position="117"/>
        <end position="127"/>
    </location>
</feature>
<comment type="caution">
    <text evidence="2">The sequence shown here is derived from an EMBL/GenBank/DDBJ whole genome shotgun (WGS) entry which is preliminary data.</text>
</comment>
<proteinExistence type="predicted"/>
<feature type="compositionally biased region" description="Basic and acidic residues" evidence="1">
    <location>
        <begin position="71"/>
        <end position="88"/>
    </location>
</feature>
<evidence type="ECO:0008006" key="4">
    <source>
        <dbReference type="Google" id="ProtNLM"/>
    </source>
</evidence>
<name>A0A9P1H2Q1_9PEZI</name>
<dbReference type="OrthoDB" id="3499003at2759"/>
<evidence type="ECO:0000313" key="3">
    <source>
        <dbReference type="Proteomes" id="UP000838763"/>
    </source>
</evidence>
<feature type="compositionally biased region" description="Polar residues" evidence="1">
    <location>
        <begin position="1"/>
        <end position="27"/>
    </location>
</feature>
<feature type="compositionally biased region" description="Low complexity" evidence="1">
    <location>
        <begin position="252"/>
        <end position="264"/>
    </location>
</feature>
<protein>
    <recommendedName>
        <fullName evidence="4">Apple domain-containing protein</fullName>
    </recommendedName>
</protein>
<evidence type="ECO:0000313" key="2">
    <source>
        <dbReference type="EMBL" id="CAI4214502.1"/>
    </source>
</evidence>
<feature type="region of interest" description="Disordered" evidence="1">
    <location>
        <begin position="252"/>
        <end position="285"/>
    </location>
</feature>
<reference evidence="2" key="1">
    <citation type="submission" date="2022-11" db="EMBL/GenBank/DDBJ databases">
        <authorList>
            <person name="Scott C."/>
            <person name="Bruce N."/>
        </authorList>
    </citation>
    <scope>NUCLEOTIDE SEQUENCE</scope>
</reference>
<gene>
    <name evidence="2" type="ORF">PPNO1_LOCUS4236</name>
</gene>
<organism evidence="2 3">
    <name type="scientific">Parascedosporium putredinis</name>
    <dbReference type="NCBI Taxonomy" id="1442378"/>
    <lineage>
        <taxon>Eukaryota</taxon>
        <taxon>Fungi</taxon>
        <taxon>Dikarya</taxon>
        <taxon>Ascomycota</taxon>
        <taxon>Pezizomycotina</taxon>
        <taxon>Sordariomycetes</taxon>
        <taxon>Hypocreomycetidae</taxon>
        <taxon>Microascales</taxon>
        <taxon>Microascaceae</taxon>
        <taxon>Parascedosporium</taxon>
    </lineage>
</organism>
<feature type="compositionally biased region" description="Polar residues" evidence="1">
    <location>
        <begin position="146"/>
        <end position="163"/>
    </location>
</feature>
<feature type="compositionally biased region" description="Low complexity" evidence="1">
    <location>
        <begin position="57"/>
        <end position="69"/>
    </location>
</feature>
<evidence type="ECO:0000256" key="1">
    <source>
        <dbReference type="SAM" id="MobiDB-lite"/>
    </source>
</evidence>
<sequence>MDRTRSTSSGGTFVGSATESEFPSITNKRLPGRATPSPSPTSALHPSANSYGPPRPASANSAAPAAPAPTLERRKFNSFESQRMEPRAPAHLQGVPINFSKTNVARELRHVVTSTPQQQQQQQQQQQSKPRLIAEEKPRARGGAGTQQPQVNPGTEPTPTPSERSAADGGSRFGGGRGLGPGDEKGRWSKRVSRRARFSLAAVGVPYIERPGRARVDDEDDYDYDGSDGGPRGGEVEGGDGVVLRRGLLATTTPTSTAPTSTTTGFLVSTQPASEPLSCPKSDRRAYPVPDTDKSFLVFCAIDYTEGTQELGEVRAASMEECVGSCAELAACQGCGWGFIEGDKDEKFRCWLKGTIGLKHVARANWTFALLQQE</sequence>
<feature type="region of interest" description="Disordered" evidence="1">
    <location>
        <begin position="1"/>
        <end position="195"/>
    </location>
</feature>
<feature type="compositionally biased region" description="Gly residues" evidence="1">
    <location>
        <begin position="171"/>
        <end position="181"/>
    </location>
</feature>
<feature type="region of interest" description="Disordered" evidence="1">
    <location>
        <begin position="211"/>
        <end position="240"/>
    </location>
</feature>
<dbReference type="Proteomes" id="UP000838763">
    <property type="component" value="Unassembled WGS sequence"/>
</dbReference>